<accession>A0ABD5IIV4</accession>
<protein>
    <submittedName>
        <fullName evidence="1">Uncharacterized protein</fullName>
    </submittedName>
</protein>
<organism evidence="1 2">
    <name type="scientific">Serratia marcescens</name>
    <dbReference type="NCBI Taxonomy" id="615"/>
    <lineage>
        <taxon>Bacteria</taxon>
        <taxon>Pseudomonadati</taxon>
        <taxon>Pseudomonadota</taxon>
        <taxon>Gammaproteobacteria</taxon>
        <taxon>Enterobacterales</taxon>
        <taxon>Yersiniaceae</taxon>
        <taxon>Serratia</taxon>
    </lineage>
</organism>
<dbReference type="RefSeq" id="WP_319857358.1">
    <property type="nucleotide sequence ID" value="NZ_JAXABG010000007.1"/>
</dbReference>
<dbReference type="Proteomes" id="UP001275057">
    <property type="component" value="Unassembled WGS sequence"/>
</dbReference>
<dbReference type="EMBL" id="JAXABG010000007">
    <property type="protein sequence ID" value="MDX7083443.1"/>
    <property type="molecule type" value="Genomic_DNA"/>
</dbReference>
<name>A0ABD5IIV4_SERMA</name>
<comment type="caution">
    <text evidence="1">The sequence shown here is derived from an EMBL/GenBank/DDBJ whole genome shotgun (WGS) entry which is preliminary data.</text>
</comment>
<gene>
    <name evidence="1" type="ORF">SJ435_13675</name>
</gene>
<reference evidence="1 2" key="1">
    <citation type="submission" date="2023-11" db="EMBL/GenBank/DDBJ databases">
        <title>Detection of rare carbapenemases in Enterobacterales - comparison of two colorimetric and two CIM-based carbapenemase assays.</title>
        <authorList>
            <person name="Schaffarczyk L."/>
            <person name="Noster J."/>
            <person name="Stelzer Y."/>
            <person name="Sattler J."/>
            <person name="Gatermann S."/>
            <person name="Hamprecht A."/>
        </authorList>
    </citation>
    <scope>NUCLEOTIDE SEQUENCE [LARGE SCALE GENOMIC DNA]</scope>
    <source>
        <strain evidence="1 2">CIM-Carb-136</strain>
    </source>
</reference>
<dbReference type="AlphaFoldDB" id="A0ABD5IIV4"/>
<sequence length="117" mass="13533">MAIEHKTIEEKILAEQLEQHAFEGLEKKVSGIAKRAVKEGWHTLSTDQKLVLMPHLTSQCEGYTDPAGEKNDCTAILEDELLLDAWENYRMYDSLLCESCRTQLDHIAYDRSRHDRE</sequence>
<proteinExistence type="predicted"/>
<evidence type="ECO:0000313" key="1">
    <source>
        <dbReference type="EMBL" id="MDX7083443.1"/>
    </source>
</evidence>
<evidence type="ECO:0000313" key="2">
    <source>
        <dbReference type="Proteomes" id="UP001275057"/>
    </source>
</evidence>